<reference evidence="1 2" key="1">
    <citation type="journal article" date="2018" name="PLoS Genet.">
        <title>Population sequencing reveals clonal diversity and ancestral inbreeding in the grapevine cultivar Chardonnay.</title>
        <authorList>
            <person name="Roach M.J."/>
            <person name="Johnson D.L."/>
            <person name="Bohlmann J."/>
            <person name="van Vuuren H.J."/>
            <person name="Jones S.J."/>
            <person name="Pretorius I.S."/>
            <person name="Schmidt S.A."/>
            <person name="Borneman A.R."/>
        </authorList>
    </citation>
    <scope>NUCLEOTIDE SEQUENCE [LARGE SCALE GENOMIC DNA]</scope>
    <source>
        <strain evidence="2">cv. Chardonnay</strain>
        <tissue evidence="1">Leaf</tissue>
    </source>
</reference>
<sequence length="121" mass="13921">MGWTFRGTLSREGQSLTFRLHLSQEGIHVEATLSKLMMIEPSFTAGPSSQPSFTELPYQHLTFLIIRLEWMSPLRSALLRLKATFEHLQQCIDHIESRQASQHEEMMAYLHSVFPPPSLQP</sequence>
<dbReference type="EMBL" id="QGNW01001693">
    <property type="protein sequence ID" value="RVW33077.1"/>
    <property type="molecule type" value="Genomic_DNA"/>
</dbReference>
<protein>
    <submittedName>
        <fullName evidence="1">Uncharacterized protein</fullName>
    </submittedName>
</protein>
<organism evidence="1 2">
    <name type="scientific">Vitis vinifera</name>
    <name type="common">Grape</name>
    <dbReference type="NCBI Taxonomy" id="29760"/>
    <lineage>
        <taxon>Eukaryota</taxon>
        <taxon>Viridiplantae</taxon>
        <taxon>Streptophyta</taxon>
        <taxon>Embryophyta</taxon>
        <taxon>Tracheophyta</taxon>
        <taxon>Spermatophyta</taxon>
        <taxon>Magnoliopsida</taxon>
        <taxon>eudicotyledons</taxon>
        <taxon>Gunneridae</taxon>
        <taxon>Pentapetalae</taxon>
        <taxon>rosids</taxon>
        <taxon>Vitales</taxon>
        <taxon>Vitaceae</taxon>
        <taxon>Viteae</taxon>
        <taxon>Vitis</taxon>
    </lineage>
</organism>
<proteinExistence type="predicted"/>
<comment type="caution">
    <text evidence="1">The sequence shown here is derived from an EMBL/GenBank/DDBJ whole genome shotgun (WGS) entry which is preliminary data.</text>
</comment>
<name>A0A438DC89_VITVI</name>
<gene>
    <name evidence="1" type="ORF">CK203_102312</name>
</gene>
<evidence type="ECO:0000313" key="1">
    <source>
        <dbReference type="EMBL" id="RVW33077.1"/>
    </source>
</evidence>
<dbReference type="Proteomes" id="UP000288805">
    <property type="component" value="Unassembled WGS sequence"/>
</dbReference>
<evidence type="ECO:0000313" key="2">
    <source>
        <dbReference type="Proteomes" id="UP000288805"/>
    </source>
</evidence>
<accession>A0A438DC89</accession>
<dbReference type="AlphaFoldDB" id="A0A438DC89"/>